<dbReference type="Proteomes" id="UP000499080">
    <property type="component" value="Unassembled WGS sequence"/>
</dbReference>
<dbReference type="AlphaFoldDB" id="A0A4Y2S5X4"/>
<dbReference type="EMBL" id="BGPR01019937">
    <property type="protein sequence ID" value="GBN83381.1"/>
    <property type="molecule type" value="Genomic_DNA"/>
</dbReference>
<evidence type="ECO:0000313" key="2">
    <source>
        <dbReference type="Proteomes" id="UP000499080"/>
    </source>
</evidence>
<reference evidence="1 2" key="1">
    <citation type="journal article" date="2019" name="Sci. Rep.">
        <title>Orb-weaving spider Araneus ventricosus genome elucidates the spidroin gene catalogue.</title>
        <authorList>
            <person name="Kono N."/>
            <person name="Nakamura H."/>
            <person name="Ohtoshi R."/>
            <person name="Moran D.A.P."/>
            <person name="Shinohara A."/>
            <person name="Yoshida Y."/>
            <person name="Fujiwara M."/>
            <person name="Mori M."/>
            <person name="Tomita M."/>
            <person name="Arakawa K."/>
        </authorList>
    </citation>
    <scope>NUCLEOTIDE SEQUENCE [LARGE SCALE GENOMIC DNA]</scope>
</reference>
<accession>A0A4Y2S5X4</accession>
<evidence type="ECO:0000313" key="1">
    <source>
        <dbReference type="EMBL" id="GBN83381.1"/>
    </source>
</evidence>
<keyword evidence="2" id="KW-1185">Reference proteome</keyword>
<proteinExistence type="predicted"/>
<sequence length="158" mass="17405">MHASVKASVSVHTDSAQRLPVLLISRVAGVRHGVHASVKASVSVHTDSGQRLPLLVISRVAGVRHGVHASVKASVSVHTDSAQRLPVLLVWRVVGVRLDVKAWGFEPYSEFVVRNRMLLDPYILSFTLKTQLLPFPRDGLSNRKGKFSVLYTSKVFTF</sequence>
<protein>
    <submittedName>
        <fullName evidence="1">Uncharacterized protein</fullName>
    </submittedName>
</protein>
<name>A0A4Y2S5X4_ARAVE</name>
<organism evidence="1 2">
    <name type="scientific">Araneus ventricosus</name>
    <name type="common">Orbweaver spider</name>
    <name type="synonym">Epeira ventricosa</name>
    <dbReference type="NCBI Taxonomy" id="182803"/>
    <lineage>
        <taxon>Eukaryota</taxon>
        <taxon>Metazoa</taxon>
        <taxon>Ecdysozoa</taxon>
        <taxon>Arthropoda</taxon>
        <taxon>Chelicerata</taxon>
        <taxon>Arachnida</taxon>
        <taxon>Araneae</taxon>
        <taxon>Araneomorphae</taxon>
        <taxon>Entelegynae</taxon>
        <taxon>Araneoidea</taxon>
        <taxon>Araneidae</taxon>
        <taxon>Araneus</taxon>
    </lineage>
</organism>
<comment type="caution">
    <text evidence="1">The sequence shown here is derived from an EMBL/GenBank/DDBJ whole genome shotgun (WGS) entry which is preliminary data.</text>
</comment>
<gene>
    <name evidence="1" type="ORF">AVEN_141778_1</name>
</gene>